<sequence>MAENKHPIEGIMYTALQGLKEMIDVNTIVGDAITTPDGTVIIPISKVALGFGVGGSEFEKYRAGKVSGEEPKNMFGGATGGGISLTPEAFLVVGNGKIRMISVTPQNSIYDRLMDLAPEAIDRVTELFHKEKKVEVTPEDLDEEDFSAQNPDA</sequence>
<organism evidence="1 2">
    <name type="scientific">Ructibacterium gallinarum</name>
    <dbReference type="NCBI Taxonomy" id="2779355"/>
    <lineage>
        <taxon>Bacteria</taxon>
        <taxon>Bacillati</taxon>
        <taxon>Bacillota</taxon>
        <taxon>Clostridia</taxon>
        <taxon>Eubacteriales</taxon>
        <taxon>Oscillospiraceae</taxon>
        <taxon>Ructibacterium</taxon>
    </lineage>
</organism>
<evidence type="ECO:0000313" key="1">
    <source>
        <dbReference type="EMBL" id="MBE5039317.1"/>
    </source>
</evidence>
<protein>
    <submittedName>
        <fullName evidence="1">GerW family sporulation protein</fullName>
    </submittedName>
</protein>
<dbReference type="AlphaFoldDB" id="A0A9D5M4J8"/>
<dbReference type="Proteomes" id="UP000806542">
    <property type="component" value="Unassembled WGS sequence"/>
</dbReference>
<dbReference type="EMBL" id="JADCKB010000003">
    <property type="protein sequence ID" value="MBE5039317.1"/>
    <property type="molecule type" value="Genomic_DNA"/>
</dbReference>
<dbReference type="PANTHER" id="PTHR39162">
    <property type="entry name" value="GLL3345 PROTEIN"/>
    <property type="match status" value="1"/>
</dbReference>
<comment type="caution">
    <text evidence="1">The sequence shown here is derived from an EMBL/GenBank/DDBJ whole genome shotgun (WGS) entry which is preliminary data.</text>
</comment>
<dbReference type="PIRSF" id="PIRSF021377">
    <property type="entry name" value="YtfJ"/>
    <property type="match status" value="1"/>
</dbReference>
<reference evidence="1" key="1">
    <citation type="submission" date="2020-10" db="EMBL/GenBank/DDBJ databases">
        <title>ChiBAC.</title>
        <authorList>
            <person name="Zenner C."/>
            <person name="Hitch T.C.A."/>
            <person name="Clavel T."/>
        </authorList>
    </citation>
    <scope>NUCLEOTIDE SEQUENCE</scope>
    <source>
        <strain evidence="1">DSM 107454</strain>
    </source>
</reference>
<dbReference type="NCBIfam" id="TIGR02874">
    <property type="entry name" value="spore_ytfJ"/>
    <property type="match status" value="1"/>
</dbReference>
<dbReference type="InterPro" id="IPR014229">
    <property type="entry name" value="Spore_YtfJ"/>
</dbReference>
<dbReference type="RefSeq" id="WP_226391878.1">
    <property type="nucleotide sequence ID" value="NZ_JADCKB010000003.1"/>
</dbReference>
<dbReference type="Pfam" id="PF09579">
    <property type="entry name" value="Spore_YtfJ"/>
    <property type="match status" value="1"/>
</dbReference>
<gene>
    <name evidence="1" type="primary">ytfJ</name>
    <name evidence="1" type="ORF">INF28_02395</name>
</gene>
<keyword evidence="2" id="KW-1185">Reference proteome</keyword>
<name>A0A9D5M4J8_9FIRM</name>
<dbReference type="PANTHER" id="PTHR39162:SF1">
    <property type="entry name" value="SPORULATION PROTEIN YTFJ"/>
    <property type="match status" value="1"/>
</dbReference>
<evidence type="ECO:0000313" key="2">
    <source>
        <dbReference type="Proteomes" id="UP000806542"/>
    </source>
</evidence>
<accession>A0A9D5M4J8</accession>
<proteinExistence type="predicted"/>